<feature type="region of interest" description="Disordered" evidence="1">
    <location>
        <begin position="124"/>
        <end position="143"/>
    </location>
</feature>
<accession>A0ABN8B915</accession>
<keyword evidence="4" id="KW-1185">Reference proteome</keyword>
<feature type="signal peptide" evidence="2">
    <location>
        <begin position="1"/>
        <end position="15"/>
    </location>
</feature>
<dbReference type="Proteomes" id="UP001153292">
    <property type="component" value="Chromosome 29"/>
</dbReference>
<organism evidence="3 4">
    <name type="scientific">Chilo suppressalis</name>
    <name type="common">Asiatic rice borer moth</name>
    <dbReference type="NCBI Taxonomy" id="168631"/>
    <lineage>
        <taxon>Eukaryota</taxon>
        <taxon>Metazoa</taxon>
        <taxon>Ecdysozoa</taxon>
        <taxon>Arthropoda</taxon>
        <taxon>Hexapoda</taxon>
        <taxon>Insecta</taxon>
        <taxon>Pterygota</taxon>
        <taxon>Neoptera</taxon>
        <taxon>Endopterygota</taxon>
        <taxon>Lepidoptera</taxon>
        <taxon>Glossata</taxon>
        <taxon>Ditrysia</taxon>
        <taxon>Pyraloidea</taxon>
        <taxon>Crambidae</taxon>
        <taxon>Crambinae</taxon>
        <taxon>Chilo</taxon>
    </lineage>
</organism>
<gene>
    <name evidence="3" type="ORF">CHILSU_LOCUS7798</name>
</gene>
<reference evidence="3" key="1">
    <citation type="submission" date="2021-12" db="EMBL/GenBank/DDBJ databases">
        <authorList>
            <person name="King R."/>
        </authorList>
    </citation>
    <scope>NUCLEOTIDE SEQUENCE</scope>
</reference>
<sequence length="186" mass="21078">MKYLVVLAVIAVVFAAEEAKDEERPKTFRRLIPADVLRGVLMTVLLLPDLTATEDVVLIGTHLYLCLTLSQYCNGQKTLHEINKIIKINILRFPKTLPRHVLRFDPLCDRRARQHLGPGSLLRPQHLRRQRRHATKAAGADKTNKTAPFPGCCPIFTCEDGAKLEYPELPTPPPEEEKKEEEKPKA</sequence>
<evidence type="ECO:0000256" key="2">
    <source>
        <dbReference type="SAM" id="SignalP"/>
    </source>
</evidence>
<name>A0ABN8B915_CHISP</name>
<keyword evidence="2" id="KW-0732">Signal</keyword>
<evidence type="ECO:0000313" key="3">
    <source>
        <dbReference type="EMBL" id="CAH0404460.1"/>
    </source>
</evidence>
<feature type="compositionally biased region" description="Basic and acidic residues" evidence="1">
    <location>
        <begin position="175"/>
        <end position="186"/>
    </location>
</feature>
<evidence type="ECO:0000256" key="1">
    <source>
        <dbReference type="SAM" id="MobiDB-lite"/>
    </source>
</evidence>
<proteinExistence type="predicted"/>
<feature type="compositionally biased region" description="Basic residues" evidence="1">
    <location>
        <begin position="125"/>
        <end position="135"/>
    </location>
</feature>
<feature type="chain" id="PRO_5046890039" evidence="2">
    <location>
        <begin position="16"/>
        <end position="186"/>
    </location>
</feature>
<feature type="region of interest" description="Disordered" evidence="1">
    <location>
        <begin position="164"/>
        <end position="186"/>
    </location>
</feature>
<dbReference type="EMBL" id="OU963922">
    <property type="protein sequence ID" value="CAH0404460.1"/>
    <property type="molecule type" value="Genomic_DNA"/>
</dbReference>
<evidence type="ECO:0000313" key="4">
    <source>
        <dbReference type="Proteomes" id="UP001153292"/>
    </source>
</evidence>
<protein>
    <submittedName>
        <fullName evidence="3">Uncharacterized protein</fullName>
    </submittedName>
</protein>